<protein>
    <submittedName>
        <fullName evidence="1">Uncharacterized protein</fullName>
    </submittedName>
</protein>
<dbReference type="EMBL" id="CM056812">
    <property type="protein sequence ID" value="KAJ8618935.1"/>
    <property type="molecule type" value="Genomic_DNA"/>
</dbReference>
<evidence type="ECO:0000313" key="1">
    <source>
        <dbReference type="EMBL" id="KAJ8618935.1"/>
    </source>
</evidence>
<proteinExistence type="predicted"/>
<gene>
    <name evidence="1" type="ORF">MRB53_015121</name>
</gene>
<organism evidence="1 2">
    <name type="scientific">Persea americana</name>
    <name type="common">Avocado</name>
    <dbReference type="NCBI Taxonomy" id="3435"/>
    <lineage>
        <taxon>Eukaryota</taxon>
        <taxon>Viridiplantae</taxon>
        <taxon>Streptophyta</taxon>
        <taxon>Embryophyta</taxon>
        <taxon>Tracheophyta</taxon>
        <taxon>Spermatophyta</taxon>
        <taxon>Magnoliopsida</taxon>
        <taxon>Magnoliidae</taxon>
        <taxon>Laurales</taxon>
        <taxon>Lauraceae</taxon>
        <taxon>Persea</taxon>
    </lineage>
</organism>
<name>A0ACC2KCT1_PERAE</name>
<dbReference type="Proteomes" id="UP001234297">
    <property type="component" value="Chromosome 4"/>
</dbReference>
<sequence>MIVFLIVQPTPSCGVGLSRSKYPACIKIRRKKDSSHVSFAHELKGNRAFMLHPILERSSRVCNLEDLGCAQVGSVIWKIWVVSM</sequence>
<reference evidence="1 2" key="1">
    <citation type="journal article" date="2022" name="Hortic Res">
        <title>A haplotype resolved chromosomal level avocado genome allows analysis of novel avocado genes.</title>
        <authorList>
            <person name="Nath O."/>
            <person name="Fletcher S.J."/>
            <person name="Hayward A."/>
            <person name="Shaw L.M."/>
            <person name="Masouleh A.K."/>
            <person name="Furtado A."/>
            <person name="Henry R.J."/>
            <person name="Mitter N."/>
        </authorList>
    </citation>
    <scope>NUCLEOTIDE SEQUENCE [LARGE SCALE GENOMIC DNA]</scope>
    <source>
        <strain evidence="2">cv. Hass</strain>
    </source>
</reference>
<evidence type="ECO:0000313" key="2">
    <source>
        <dbReference type="Proteomes" id="UP001234297"/>
    </source>
</evidence>
<keyword evidence="2" id="KW-1185">Reference proteome</keyword>
<accession>A0ACC2KCT1</accession>
<comment type="caution">
    <text evidence="1">The sequence shown here is derived from an EMBL/GenBank/DDBJ whole genome shotgun (WGS) entry which is preliminary data.</text>
</comment>